<dbReference type="Proteomes" id="UP001187531">
    <property type="component" value="Unassembled WGS sequence"/>
</dbReference>
<evidence type="ECO:0000313" key="1">
    <source>
        <dbReference type="EMBL" id="KAK2711721.1"/>
    </source>
</evidence>
<sequence length="160" mass="17663">MHNLAAFQPRVKLNGQGIEVAKYVSFTGVVFDPKMAWKPYVDDLIGSLKQRQNFIKTLCLGRRGAPAAFTSTIVKLVVISKVDYGSFIYGSPKKCLLKQLDTTLNAILGRALDLASSSHGDVTPMIKLSCSTKSDFVIHRIGKQIMKIEINLQVAHIDIE</sequence>
<keyword evidence="2" id="KW-1185">Reference proteome</keyword>
<organism evidence="1 2">
    <name type="scientific">Artemia franciscana</name>
    <name type="common">Brine shrimp</name>
    <name type="synonym">Artemia sanfranciscana</name>
    <dbReference type="NCBI Taxonomy" id="6661"/>
    <lineage>
        <taxon>Eukaryota</taxon>
        <taxon>Metazoa</taxon>
        <taxon>Ecdysozoa</taxon>
        <taxon>Arthropoda</taxon>
        <taxon>Crustacea</taxon>
        <taxon>Branchiopoda</taxon>
        <taxon>Anostraca</taxon>
        <taxon>Artemiidae</taxon>
        <taxon>Artemia</taxon>
    </lineage>
</organism>
<dbReference type="EMBL" id="JAVRJZ010000016">
    <property type="protein sequence ID" value="KAK2711721.1"/>
    <property type="molecule type" value="Genomic_DNA"/>
</dbReference>
<reference evidence="1" key="1">
    <citation type="submission" date="2023-07" db="EMBL/GenBank/DDBJ databases">
        <title>Chromosome-level genome assembly of Artemia franciscana.</title>
        <authorList>
            <person name="Jo E."/>
        </authorList>
    </citation>
    <scope>NUCLEOTIDE SEQUENCE</scope>
    <source>
        <tissue evidence="1">Whole body</tissue>
    </source>
</reference>
<dbReference type="AlphaFoldDB" id="A0AA88HTJ7"/>
<proteinExistence type="predicted"/>
<protein>
    <submittedName>
        <fullName evidence="1">Uncharacterized protein</fullName>
    </submittedName>
</protein>
<accession>A0AA88HTJ7</accession>
<evidence type="ECO:0000313" key="2">
    <source>
        <dbReference type="Proteomes" id="UP001187531"/>
    </source>
</evidence>
<gene>
    <name evidence="1" type="ORF">QYM36_012738</name>
</gene>
<comment type="caution">
    <text evidence="1">The sequence shown here is derived from an EMBL/GenBank/DDBJ whole genome shotgun (WGS) entry which is preliminary data.</text>
</comment>
<feature type="non-terminal residue" evidence="1">
    <location>
        <position position="160"/>
    </location>
</feature>
<name>A0AA88HTJ7_ARTSF</name>